<protein>
    <recommendedName>
        <fullName evidence="3">HAD superfamily hydrolase</fullName>
    </recommendedName>
</protein>
<accession>A0A091C921</accession>
<reference evidence="1 2" key="1">
    <citation type="submission" date="2014-08" db="EMBL/GenBank/DDBJ databases">
        <title>Genome sequence of Tetragenococcus muriaticus.</title>
        <authorList>
            <person name="Chuea-nongthon C."/>
            <person name="Rodtong S."/>
            <person name="Yongsawatdigul J."/>
            <person name="Steele J.L."/>
            <person name="Liu X.-y."/>
            <person name="Speers J."/>
            <person name="Glasner J.D."/>
            <person name="Neeno-Eckwall E.C."/>
        </authorList>
    </citation>
    <scope>NUCLEOTIDE SEQUENCE [LARGE SCALE GENOMIC DNA]</scope>
    <source>
        <strain evidence="1 2">PMC-11-5</strain>
    </source>
</reference>
<dbReference type="OrthoDB" id="9797415at2"/>
<dbReference type="PATRIC" id="fig|1302649.3.peg.542"/>
<proteinExistence type="predicted"/>
<sequence length="47" mass="5058">MNPQNGFFIDDLAVNVAAAASQGMQGHVFDENISYLVSSLQEKGVMI</sequence>
<comment type="caution">
    <text evidence="1">The sequence shown here is derived from an EMBL/GenBank/DDBJ whole genome shotgun (WGS) entry which is preliminary data.</text>
</comment>
<organism evidence="1 2">
    <name type="scientific">Tetragenococcus muriaticus PMC-11-5</name>
    <dbReference type="NCBI Taxonomy" id="1302649"/>
    <lineage>
        <taxon>Bacteria</taxon>
        <taxon>Bacillati</taxon>
        <taxon>Bacillota</taxon>
        <taxon>Bacilli</taxon>
        <taxon>Lactobacillales</taxon>
        <taxon>Enterococcaceae</taxon>
        <taxon>Tetragenococcus</taxon>
    </lineage>
</organism>
<dbReference type="EMBL" id="JPVU01000048">
    <property type="protein sequence ID" value="KFN93285.1"/>
    <property type="molecule type" value="Genomic_DNA"/>
</dbReference>
<evidence type="ECO:0000313" key="2">
    <source>
        <dbReference type="Proteomes" id="UP000029380"/>
    </source>
</evidence>
<dbReference type="AlphaFoldDB" id="A0A091C921"/>
<gene>
    <name evidence="1" type="ORF">TMUPMC115_0537</name>
</gene>
<evidence type="ECO:0008006" key="3">
    <source>
        <dbReference type="Google" id="ProtNLM"/>
    </source>
</evidence>
<name>A0A091C921_9ENTE</name>
<dbReference type="Proteomes" id="UP000029380">
    <property type="component" value="Unassembled WGS sequence"/>
</dbReference>
<evidence type="ECO:0000313" key="1">
    <source>
        <dbReference type="EMBL" id="KFN93285.1"/>
    </source>
</evidence>